<feature type="region of interest" description="Disordered" evidence="1">
    <location>
        <begin position="29"/>
        <end position="56"/>
    </location>
</feature>
<feature type="compositionally biased region" description="Basic and acidic residues" evidence="1">
    <location>
        <begin position="29"/>
        <end position="39"/>
    </location>
</feature>
<accession>A0A218VWZ1</accession>
<comment type="caution">
    <text evidence="2">The sequence shown here is derived from an EMBL/GenBank/DDBJ whole genome shotgun (WGS) entry which is preliminary data.</text>
</comment>
<organism evidence="2 3">
    <name type="scientific">Punica granatum</name>
    <name type="common">Pomegranate</name>
    <dbReference type="NCBI Taxonomy" id="22663"/>
    <lineage>
        <taxon>Eukaryota</taxon>
        <taxon>Viridiplantae</taxon>
        <taxon>Streptophyta</taxon>
        <taxon>Embryophyta</taxon>
        <taxon>Tracheophyta</taxon>
        <taxon>Spermatophyta</taxon>
        <taxon>Magnoliopsida</taxon>
        <taxon>eudicotyledons</taxon>
        <taxon>Gunneridae</taxon>
        <taxon>Pentapetalae</taxon>
        <taxon>rosids</taxon>
        <taxon>malvids</taxon>
        <taxon>Myrtales</taxon>
        <taxon>Lythraceae</taxon>
        <taxon>Punica</taxon>
    </lineage>
</organism>
<proteinExistence type="predicted"/>
<dbReference type="Proteomes" id="UP000197138">
    <property type="component" value="Unassembled WGS sequence"/>
</dbReference>
<gene>
    <name evidence="2" type="ORF">CDL15_Pgr028455</name>
</gene>
<evidence type="ECO:0000313" key="3">
    <source>
        <dbReference type="Proteomes" id="UP000197138"/>
    </source>
</evidence>
<reference evidence="3" key="1">
    <citation type="journal article" date="2017" name="Plant J.">
        <title>The pomegranate (Punica granatum L.) genome and the genomics of punicalagin biosynthesis.</title>
        <authorList>
            <person name="Qin G."/>
            <person name="Xu C."/>
            <person name="Ming R."/>
            <person name="Tang H."/>
            <person name="Guyot R."/>
            <person name="Kramer E.M."/>
            <person name="Hu Y."/>
            <person name="Yi X."/>
            <person name="Qi Y."/>
            <person name="Xu X."/>
            <person name="Gao Z."/>
            <person name="Pan H."/>
            <person name="Jian J."/>
            <person name="Tian Y."/>
            <person name="Yue Z."/>
            <person name="Xu Y."/>
        </authorList>
    </citation>
    <scope>NUCLEOTIDE SEQUENCE [LARGE SCALE GENOMIC DNA]</scope>
    <source>
        <strain evidence="3">cv. Dabenzi</strain>
    </source>
</reference>
<evidence type="ECO:0000256" key="1">
    <source>
        <dbReference type="SAM" id="MobiDB-lite"/>
    </source>
</evidence>
<evidence type="ECO:0000313" key="2">
    <source>
        <dbReference type="EMBL" id="OWM64738.1"/>
    </source>
</evidence>
<name>A0A218VWZ1_PUNGR</name>
<dbReference type="AlphaFoldDB" id="A0A218VWZ1"/>
<dbReference type="EMBL" id="MTKT01005739">
    <property type="protein sequence ID" value="OWM64738.1"/>
    <property type="molecule type" value="Genomic_DNA"/>
</dbReference>
<sequence length="107" mass="11618">MVIVVVIRIVESGGVYDSDSMGRVEKGKIACESSRESQNRADSAIPEEEREKSGKKRCWVQDQWAGLRPDSGLPFSGGPVSGLGFARVWVESGIAESARFASDSRLD</sequence>
<protein>
    <submittedName>
        <fullName evidence="2">Uncharacterized protein</fullName>
    </submittedName>
</protein>